<dbReference type="Proteomes" id="UP000053477">
    <property type="component" value="Unassembled WGS sequence"/>
</dbReference>
<evidence type="ECO:0000313" key="3">
    <source>
        <dbReference type="Proteomes" id="UP000053477"/>
    </source>
</evidence>
<dbReference type="PANTHER" id="PTHR21301:SF12">
    <property type="match status" value="1"/>
</dbReference>
<sequence length="475" mass="55077">MEELVQFHLLHSKSELTSHPSAGNTTPTSEESQTNQHQGKGKGKSERATERQKLWKEKQLAIHKYKNKLKYLDFHTIQNMIQHGVADTQVHNISGSTIPKEQIESLAYGLNFIPTTKRDTSVIEKSLQKFTRTMRLKYHFRNKRERDIPQWWIPGTWDPEEKHSHPKLEKALKKLHQNLLSAAQKEQQSKNSNWTKEKHNNLLNLLNRNDILVITADKNLGYAICTKEWYISAVEKHLLDTNSYEDVTFTFLNDDNGQTSIANLADRISNLADTYASILLPEEYAWIIQKHDWVPMKFYITAKVHKMPYAGRPIAPSMNWVTFHLSEWLAKELNSYMIEIPTVLKDSTDFLHSLHGCQPKLNNGKDTWLIGLDVTALYPNMDISLGMKLMEAFLNEVEHKTRQTREFILRAMHLILTEGHLQWQGKIFRQKNGAAMGSPFIPPYANIFISIKDLLMMSLPSFKDLKKMLKHSYMS</sequence>
<feature type="region of interest" description="Disordered" evidence="1">
    <location>
        <begin position="1"/>
        <end position="52"/>
    </location>
</feature>
<name>A0A0H2QYA1_9AGAM</name>
<dbReference type="OrthoDB" id="3212410at2759"/>
<reference evidence="2 3" key="1">
    <citation type="submission" date="2015-04" db="EMBL/GenBank/DDBJ databases">
        <title>Complete genome sequence of Schizopora paradoxa KUC8140, a cosmopolitan wood degrader in East Asia.</title>
        <authorList>
            <consortium name="DOE Joint Genome Institute"/>
            <person name="Min B."/>
            <person name="Park H."/>
            <person name="Jang Y."/>
            <person name="Kim J.-J."/>
            <person name="Kim K.H."/>
            <person name="Pangilinan J."/>
            <person name="Lipzen A."/>
            <person name="Riley R."/>
            <person name="Grigoriev I.V."/>
            <person name="Spatafora J.W."/>
            <person name="Choi I.-G."/>
        </authorList>
    </citation>
    <scope>NUCLEOTIDE SEQUENCE [LARGE SCALE GENOMIC DNA]</scope>
    <source>
        <strain evidence="2 3">KUC8140</strain>
    </source>
</reference>
<dbReference type="PANTHER" id="PTHR21301">
    <property type="entry name" value="REVERSE TRANSCRIPTASE"/>
    <property type="match status" value="1"/>
</dbReference>
<accession>A0A0H2QYA1</accession>
<gene>
    <name evidence="2" type="ORF">SCHPADRAFT_948184</name>
</gene>
<dbReference type="EMBL" id="KQ086884">
    <property type="protein sequence ID" value="KLO03912.1"/>
    <property type="molecule type" value="Genomic_DNA"/>
</dbReference>
<dbReference type="STRING" id="27342.A0A0H2QYA1"/>
<proteinExistence type="predicted"/>
<evidence type="ECO:0000256" key="1">
    <source>
        <dbReference type="SAM" id="MobiDB-lite"/>
    </source>
</evidence>
<protein>
    <recommendedName>
        <fullName evidence="4">Reverse transcriptase domain-containing protein</fullName>
    </recommendedName>
</protein>
<feature type="compositionally biased region" description="Polar residues" evidence="1">
    <location>
        <begin position="15"/>
        <end position="38"/>
    </location>
</feature>
<dbReference type="AlphaFoldDB" id="A0A0H2QYA1"/>
<keyword evidence="3" id="KW-1185">Reference proteome</keyword>
<evidence type="ECO:0000313" key="2">
    <source>
        <dbReference type="EMBL" id="KLO03912.1"/>
    </source>
</evidence>
<feature type="compositionally biased region" description="Basic and acidic residues" evidence="1">
    <location>
        <begin position="43"/>
        <end position="52"/>
    </location>
</feature>
<evidence type="ECO:0008006" key="4">
    <source>
        <dbReference type="Google" id="ProtNLM"/>
    </source>
</evidence>
<dbReference type="InParanoid" id="A0A0H2QYA1"/>
<organism evidence="2 3">
    <name type="scientific">Schizopora paradoxa</name>
    <dbReference type="NCBI Taxonomy" id="27342"/>
    <lineage>
        <taxon>Eukaryota</taxon>
        <taxon>Fungi</taxon>
        <taxon>Dikarya</taxon>
        <taxon>Basidiomycota</taxon>
        <taxon>Agaricomycotina</taxon>
        <taxon>Agaricomycetes</taxon>
        <taxon>Hymenochaetales</taxon>
        <taxon>Schizoporaceae</taxon>
        <taxon>Schizopora</taxon>
    </lineage>
</organism>